<feature type="compositionally biased region" description="Basic and acidic residues" evidence="4">
    <location>
        <begin position="1"/>
        <end position="10"/>
    </location>
</feature>
<gene>
    <name evidence="6" type="ORF">H0264_02185</name>
</gene>
<dbReference type="GO" id="GO:0006950">
    <property type="term" value="P:response to stress"/>
    <property type="evidence" value="ECO:0007669"/>
    <property type="project" value="TreeGrafter"/>
</dbReference>
<evidence type="ECO:0000313" key="7">
    <source>
        <dbReference type="Proteomes" id="UP000515512"/>
    </source>
</evidence>
<evidence type="ECO:0000256" key="2">
    <source>
        <dbReference type="ARBA" id="ARBA00023125"/>
    </source>
</evidence>
<dbReference type="PROSITE" id="PS50995">
    <property type="entry name" value="HTH_MARR_2"/>
    <property type="match status" value="1"/>
</dbReference>
<dbReference type="PANTHER" id="PTHR33164">
    <property type="entry name" value="TRANSCRIPTIONAL REGULATOR, MARR FAMILY"/>
    <property type="match status" value="1"/>
</dbReference>
<dbReference type="AlphaFoldDB" id="A0A7D6VET5"/>
<accession>A0A7D6VET5</accession>
<dbReference type="Gene3D" id="1.10.10.10">
    <property type="entry name" value="Winged helix-like DNA-binding domain superfamily/Winged helix DNA-binding domain"/>
    <property type="match status" value="1"/>
</dbReference>
<evidence type="ECO:0000256" key="1">
    <source>
        <dbReference type="ARBA" id="ARBA00023015"/>
    </source>
</evidence>
<keyword evidence="1" id="KW-0805">Transcription regulation</keyword>
<keyword evidence="3" id="KW-0804">Transcription</keyword>
<evidence type="ECO:0000259" key="5">
    <source>
        <dbReference type="PROSITE" id="PS50995"/>
    </source>
</evidence>
<dbReference type="SMART" id="SM00347">
    <property type="entry name" value="HTH_MARR"/>
    <property type="match status" value="1"/>
</dbReference>
<dbReference type="KEGG" id="nhu:H0264_02185"/>
<dbReference type="InterPro" id="IPR036388">
    <property type="entry name" value="WH-like_DNA-bd_sf"/>
</dbReference>
<sequence length="155" mass="17288">MASITSREDAVTTDPQAEGELSHAISRVARLHRGTAGQLLREMGLYPGQELLLMRLWEAGPQRQTELIQLLGLDPSTVTRMVQRLEQAGFVTRRPHPEDRRAVLVESSDAGNALRDKVGDMWGRLEKRTVAGLSERERRELARLLARVESNLGGP</sequence>
<dbReference type="InterPro" id="IPR036390">
    <property type="entry name" value="WH_DNA-bd_sf"/>
</dbReference>
<feature type="domain" description="HTH marR-type" evidence="5">
    <location>
        <begin position="18"/>
        <end position="150"/>
    </location>
</feature>
<dbReference type="PRINTS" id="PR00598">
    <property type="entry name" value="HTHMARR"/>
</dbReference>
<keyword evidence="2" id="KW-0238">DNA-binding</keyword>
<dbReference type="PANTHER" id="PTHR33164:SF43">
    <property type="entry name" value="HTH-TYPE TRANSCRIPTIONAL REPRESSOR YETL"/>
    <property type="match status" value="1"/>
</dbReference>
<reference evidence="6 7" key="1">
    <citation type="submission" date="2020-07" db="EMBL/GenBank/DDBJ databases">
        <authorList>
            <person name="Zhuang K."/>
            <person name="Ran Y."/>
        </authorList>
    </citation>
    <scope>NUCLEOTIDE SEQUENCE [LARGE SCALE GENOMIC DNA]</scope>
    <source>
        <strain evidence="6 7">WCH-YHL-001</strain>
    </source>
</reference>
<dbReference type="Pfam" id="PF01047">
    <property type="entry name" value="MarR"/>
    <property type="match status" value="1"/>
</dbReference>
<keyword evidence="7" id="KW-1185">Reference proteome</keyword>
<evidence type="ECO:0000313" key="6">
    <source>
        <dbReference type="EMBL" id="QLY31217.1"/>
    </source>
</evidence>
<name>A0A7D6VET5_9NOCA</name>
<feature type="region of interest" description="Disordered" evidence="4">
    <location>
        <begin position="1"/>
        <end position="20"/>
    </location>
</feature>
<dbReference type="InterPro" id="IPR023187">
    <property type="entry name" value="Tscrpt_reg_MarR-type_CS"/>
</dbReference>
<protein>
    <submittedName>
        <fullName evidence="6">MarR family transcriptional regulator</fullName>
    </submittedName>
</protein>
<evidence type="ECO:0000256" key="4">
    <source>
        <dbReference type="SAM" id="MobiDB-lite"/>
    </source>
</evidence>
<dbReference type="Proteomes" id="UP000515512">
    <property type="component" value="Chromosome"/>
</dbReference>
<dbReference type="InterPro" id="IPR000835">
    <property type="entry name" value="HTH_MarR-typ"/>
</dbReference>
<organism evidence="6 7">
    <name type="scientific">Nocardia huaxiensis</name>
    <dbReference type="NCBI Taxonomy" id="2755382"/>
    <lineage>
        <taxon>Bacteria</taxon>
        <taxon>Bacillati</taxon>
        <taxon>Actinomycetota</taxon>
        <taxon>Actinomycetes</taxon>
        <taxon>Mycobacteriales</taxon>
        <taxon>Nocardiaceae</taxon>
        <taxon>Nocardia</taxon>
    </lineage>
</organism>
<evidence type="ECO:0000256" key="3">
    <source>
        <dbReference type="ARBA" id="ARBA00023163"/>
    </source>
</evidence>
<dbReference type="GO" id="GO:0003700">
    <property type="term" value="F:DNA-binding transcription factor activity"/>
    <property type="evidence" value="ECO:0007669"/>
    <property type="project" value="InterPro"/>
</dbReference>
<dbReference type="PROSITE" id="PS01117">
    <property type="entry name" value="HTH_MARR_1"/>
    <property type="match status" value="1"/>
</dbReference>
<dbReference type="InterPro" id="IPR039422">
    <property type="entry name" value="MarR/SlyA-like"/>
</dbReference>
<dbReference type="SUPFAM" id="SSF46785">
    <property type="entry name" value="Winged helix' DNA-binding domain"/>
    <property type="match status" value="1"/>
</dbReference>
<dbReference type="EMBL" id="CP059399">
    <property type="protein sequence ID" value="QLY31217.1"/>
    <property type="molecule type" value="Genomic_DNA"/>
</dbReference>
<proteinExistence type="predicted"/>
<dbReference type="GO" id="GO:0003677">
    <property type="term" value="F:DNA binding"/>
    <property type="evidence" value="ECO:0007669"/>
    <property type="project" value="UniProtKB-KW"/>
</dbReference>